<organism evidence="3 4">
    <name type="scientific">Carassius auratus</name>
    <name type="common">Goldfish</name>
    <dbReference type="NCBI Taxonomy" id="7957"/>
    <lineage>
        <taxon>Eukaryota</taxon>
        <taxon>Metazoa</taxon>
        <taxon>Chordata</taxon>
        <taxon>Craniata</taxon>
        <taxon>Vertebrata</taxon>
        <taxon>Euteleostomi</taxon>
        <taxon>Actinopterygii</taxon>
        <taxon>Neopterygii</taxon>
        <taxon>Teleostei</taxon>
        <taxon>Ostariophysi</taxon>
        <taxon>Cypriniformes</taxon>
        <taxon>Cyprinidae</taxon>
        <taxon>Cyprininae</taxon>
        <taxon>Carassius</taxon>
    </lineage>
</organism>
<sequence length="517" mass="59308">MSEKWHTSEEPDIPPPVTMFRPARPPGPQLIAMESYSALELFQLYLSPSVCQTIIKNSNAYAEKNQDAARKPWQNMSVKDLYSYLSVVIYMGLVKVPALTDYWNGSRLYRIGFPASVISGRKFQAISAALHLSDPKKDAENMKKKGTPAYDRLGKLKPVYQQIRDACKTFFHPHQNIAVDERMVASKARIGLKQYMKEKPTKWGYKLFVLADSTYGYTWDFFIYEGKSPVAQADQTRGHSYESVMALVDEKILGTGYKLYVDNFYTSPSLFRDLLQKGIWACGTIRSNRVGFPQATDNRLPRNAPRGSMRCIRKDKLLFVEWKDTREVLMCSSFHSANGDRTVQRRMRTRSGEWTELTVPIPAAVADYNKNMGGVDLSDALIGYYTVLRNTRKWYRALFYHFIDIAVVNAFIIHQQMALARNQKPKTQKEFREALVLELADWNDPATSARQITGGPLGNACHRPKFITEIGDDSRRRCRVCHQKTLVICQACNAYLCFQATRDCFNPWHDEHNFTKM</sequence>
<dbReference type="OrthoDB" id="118105at2759"/>
<accession>A0A6P6JXF9</accession>
<keyword evidence="1" id="KW-0812">Transmembrane</keyword>
<evidence type="ECO:0000259" key="2">
    <source>
        <dbReference type="Pfam" id="PF13843"/>
    </source>
</evidence>
<feature type="transmembrane region" description="Helical" evidence="1">
    <location>
        <begin position="81"/>
        <end position="100"/>
    </location>
</feature>
<protein>
    <submittedName>
        <fullName evidence="4">PiggyBac transposable element-derived protein 4-like</fullName>
    </submittedName>
</protein>
<dbReference type="KEGG" id="caua:113047448"/>
<evidence type="ECO:0000313" key="3">
    <source>
        <dbReference type="Proteomes" id="UP000515129"/>
    </source>
</evidence>
<name>A0A6P6JXF9_CARAU</name>
<keyword evidence="1" id="KW-1133">Transmembrane helix</keyword>
<dbReference type="InterPro" id="IPR029526">
    <property type="entry name" value="PGBD"/>
</dbReference>
<dbReference type="PANTHER" id="PTHR46599">
    <property type="entry name" value="PIGGYBAC TRANSPOSABLE ELEMENT-DERIVED PROTEIN 4"/>
    <property type="match status" value="1"/>
</dbReference>
<feature type="domain" description="PiggyBac transposable element-derived protein" evidence="2">
    <location>
        <begin position="38"/>
        <end position="411"/>
    </location>
</feature>
<proteinExistence type="predicted"/>
<evidence type="ECO:0000256" key="1">
    <source>
        <dbReference type="SAM" id="Phobius"/>
    </source>
</evidence>
<gene>
    <name evidence="4" type="primary">LOC113047448</name>
</gene>
<reference evidence="4" key="1">
    <citation type="submission" date="2025-08" db="UniProtKB">
        <authorList>
            <consortium name="RefSeq"/>
        </authorList>
    </citation>
    <scope>IDENTIFICATION</scope>
    <source>
        <strain evidence="4">Wakin</strain>
        <tissue evidence="4">Muscle</tissue>
    </source>
</reference>
<dbReference type="Pfam" id="PF13843">
    <property type="entry name" value="DDE_Tnp_1_7"/>
    <property type="match status" value="1"/>
</dbReference>
<dbReference type="GeneID" id="113047448"/>
<dbReference type="AlphaFoldDB" id="A0A6P6JXF9"/>
<dbReference type="Proteomes" id="UP000515129">
    <property type="component" value="Chromosome 28"/>
</dbReference>
<dbReference type="PANTHER" id="PTHR46599:SF3">
    <property type="entry name" value="PIGGYBAC TRANSPOSABLE ELEMENT-DERIVED PROTEIN 4"/>
    <property type="match status" value="1"/>
</dbReference>
<evidence type="ECO:0000313" key="4">
    <source>
        <dbReference type="RefSeq" id="XP_026064606.1"/>
    </source>
</evidence>
<keyword evidence="1" id="KW-0472">Membrane</keyword>
<dbReference type="RefSeq" id="XP_026064606.1">
    <property type="nucleotide sequence ID" value="XM_026208821.1"/>
</dbReference>
<keyword evidence="3" id="KW-1185">Reference proteome</keyword>